<evidence type="ECO:0000313" key="1">
    <source>
        <dbReference type="EMBL" id="KAH7089046.1"/>
    </source>
</evidence>
<sequence length="221" mass="25407">MCVVTRQRARSIPADVRNLSEVFQEYDVSYTQPFNILCPPGPRTAEQYENLEAILRYYFLVKGNEEPLTYWNRVGDPEGFGDVFCRACLVVREAMEDLFRDRQEEQLTTSTYETGNFQGQNHINETEDNERLVAREPPGTLTPQYTATLQREQLQGSLYTEHNDSGIALDPNTPSRATAHNTIAPPGESQAQIERDAFRRLIRGFQERLDLSKSHEEEEMV</sequence>
<dbReference type="AlphaFoldDB" id="A0A8K0VZG4"/>
<dbReference type="EMBL" id="JAGMVJ010000007">
    <property type="protein sequence ID" value="KAH7089046.1"/>
    <property type="molecule type" value="Genomic_DNA"/>
</dbReference>
<comment type="caution">
    <text evidence="1">The sequence shown here is derived from an EMBL/GenBank/DDBJ whole genome shotgun (WGS) entry which is preliminary data.</text>
</comment>
<dbReference type="OrthoDB" id="10325314at2759"/>
<gene>
    <name evidence="1" type="ORF">FB567DRAFT_522903</name>
</gene>
<organism evidence="1 2">
    <name type="scientific">Paraphoma chrysanthemicola</name>
    <dbReference type="NCBI Taxonomy" id="798071"/>
    <lineage>
        <taxon>Eukaryota</taxon>
        <taxon>Fungi</taxon>
        <taxon>Dikarya</taxon>
        <taxon>Ascomycota</taxon>
        <taxon>Pezizomycotina</taxon>
        <taxon>Dothideomycetes</taxon>
        <taxon>Pleosporomycetidae</taxon>
        <taxon>Pleosporales</taxon>
        <taxon>Pleosporineae</taxon>
        <taxon>Phaeosphaeriaceae</taxon>
        <taxon>Paraphoma</taxon>
    </lineage>
</organism>
<reference evidence="1" key="1">
    <citation type="journal article" date="2021" name="Nat. Commun.">
        <title>Genetic determinants of endophytism in the Arabidopsis root mycobiome.</title>
        <authorList>
            <person name="Mesny F."/>
            <person name="Miyauchi S."/>
            <person name="Thiergart T."/>
            <person name="Pickel B."/>
            <person name="Atanasova L."/>
            <person name="Karlsson M."/>
            <person name="Huettel B."/>
            <person name="Barry K.W."/>
            <person name="Haridas S."/>
            <person name="Chen C."/>
            <person name="Bauer D."/>
            <person name="Andreopoulos W."/>
            <person name="Pangilinan J."/>
            <person name="LaButti K."/>
            <person name="Riley R."/>
            <person name="Lipzen A."/>
            <person name="Clum A."/>
            <person name="Drula E."/>
            <person name="Henrissat B."/>
            <person name="Kohler A."/>
            <person name="Grigoriev I.V."/>
            <person name="Martin F.M."/>
            <person name="Hacquard S."/>
        </authorList>
    </citation>
    <scope>NUCLEOTIDE SEQUENCE</scope>
    <source>
        <strain evidence="1">MPI-SDFR-AT-0120</strain>
    </source>
</reference>
<keyword evidence="2" id="KW-1185">Reference proteome</keyword>
<accession>A0A8K0VZG4</accession>
<protein>
    <submittedName>
        <fullName evidence="1">Uncharacterized protein</fullName>
    </submittedName>
</protein>
<proteinExistence type="predicted"/>
<dbReference type="Proteomes" id="UP000813461">
    <property type="component" value="Unassembled WGS sequence"/>
</dbReference>
<evidence type="ECO:0000313" key="2">
    <source>
        <dbReference type="Proteomes" id="UP000813461"/>
    </source>
</evidence>
<name>A0A8K0VZG4_9PLEO</name>